<dbReference type="EMBL" id="BAAAEI010000015">
    <property type="protein sequence ID" value="GAA0363012.1"/>
    <property type="molecule type" value="Genomic_DNA"/>
</dbReference>
<dbReference type="Gene3D" id="3.40.1350.10">
    <property type="match status" value="1"/>
</dbReference>
<dbReference type="NCBIfam" id="NF009150">
    <property type="entry name" value="PRK12497.1-3"/>
    <property type="match status" value="1"/>
</dbReference>
<dbReference type="RefSeq" id="WP_343845900.1">
    <property type="nucleotide sequence ID" value="NZ_BAAAEI010000015.1"/>
</dbReference>
<dbReference type="PANTHER" id="PTHR34039">
    <property type="entry name" value="UPF0102 PROTEIN YRAN"/>
    <property type="match status" value="1"/>
</dbReference>
<name>A0ABN0XG67_9ALTE</name>
<dbReference type="HAMAP" id="MF_00048">
    <property type="entry name" value="UPF0102"/>
    <property type="match status" value="1"/>
</dbReference>
<dbReference type="InterPro" id="IPR011856">
    <property type="entry name" value="tRNA_endonuc-like_dom_sf"/>
</dbReference>
<sequence length="119" mass="13944">MQWIKQRLSGLRGQAAEQKACRYLTAQGLALVQTNYRCKSGEIDLIMRDQQEWVFVEVKFRSSSSHGNASEYFDQRKRNKFESALQHYMQANRLNPAIVPHRIDLVAIDGQQIQWIKYL</sequence>
<accession>A0ABN0XG67</accession>
<dbReference type="NCBIfam" id="TIGR00252">
    <property type="entry name" value="YraN family protein"/>
    <property type="match status" value="1"/>
</dbReference>
<reference evidence="3 4" key="1">
    <citation type="journal article" date="2019" name="Int. J. Syst. Evol. Microbiol.">
        <title>The Global Catalogue of Microorganisms (GCM) 10K type strain sequencing project: providing services to taxonomists for standard genome sequencing and annotation.</title>
        <authorList>
            <consortium name="The Broad Institute Genomics Platform"/>
            <consortium name="The Broad Institute Genome Sequencing Center for Infectious Disease"/>
            <person name="Wu L."/>
            <person name="Ma J."/>
        </authorList>
    </citation>
    <scope>NUCLEOTIDE SEQUENCE [LARGE SCALE GENOMIC DNA]</scope>
    <source>
        <strain evidence="3 4">JCM 13378</strain>
    </source>
</reference>
<proteinExistence type="inferred from homology"/>
<evidence type="ECO:0000313" key="4">
    <source>
        <dbReference type="Proteomes" id="UP001501757"/>
    </source>
</evidence>
<comment type="similarity">
    <text evidence="1 2">Belongs to the UPF0102 family.</text>
</comment>
<gene>
    <name evidence="3" type="ORF">GCM10009092_29280</name>
</gene>
<keyword evidence="4" id="KW-1185">Reference proteome</keyword>
<evidence type="ECO:0000256" key="2">
    <source>
        <dbReference type="HAMAP-Rule" id="MF_00048"/>
    </source>
</evidence>
<evidence type="ECO:0000313" key="3">
    <source>
        <dbReference type="EMBL" id="GAA0363012.1"/>
    </source>
</evidence>
<dbReference type="InterPro" id="IPR003509">
    <property type="entry name" value="UPF0102_YraN-like"/>
</dbReference>
<evidence type="ECO:0000256" key="1">
    <source>
        <dbReference type="ARBA" id="ARBA00006738"/>
    </source>
</evidence>
<dbReference type="InterPro" id="IPR011335">
    <property type="entry name" value="Restrct_endonuc-II-like"/>
</dbReference>
<dbReference type="Proteomes" id="UP001501757">
    <property type="component" value="Unassembled WGS sequence"/>
</dbReference>
<dbReference type="SUPFAM" id="SSF52980">
    <property type="entry name" value="Restriction endonuclease-like"/>
    <property type="match status" value="1"/>
</dbReference>
<comment type="caution">
    <text evidence="3">The sequence shown here is derived from an EMBL/GenBank/DDBJ whole genome shotgun (WGS) entry which is preliminary data.</text>
</comment>
<organism evidence="3 4">
    <name type="scientific">Bowmanella denitrificans</name>
    <dbReference type="NCBI Taxonomy" id="366582"/>
    <lineage>
        <taxon>Bacteria</taxon>
        <taxon>Pseudomonadati</taxon>
        <taxon>Pseudomonadota</taxon>
        <taxon>Gammaproteobacteria</taxon>
        <taxon>Alteromonadales</taxon>
        <taxon>Alteromonadaceae</taxon>
        <taxon>Bowmanella</taxon>
    </lineage>
</organism>
<dbReference type="Pfam" id="PF02021">
    <property type="entry name" value="UPF0102"/>
    <property type="match status" value="1"/>
</dbReference>
<protein>
    <recommendedName>
        <fullName evidence="2">UPF0102 protein GCM10009092_29280</fullName>
    </recommendedName>
</protein>
<dbReference type="PANTHER" id="PTHR34039:SF1">
    <property type="entry name" value="UPF0102 PROTEIN YRAN"/>
    <property type="match status" value="1"/>
</dbReference>